<protein>
    <recommendedName>
        <fullName evidence="1">Type III restriction enzyme C-terminal endonuclease domain-containing protein</fullName>
    </recommendedName>
</protein>
<sequence length="35" mass="4202">MVNEKSVYDHVICESRLEKEFAQNLDNDPDVRLFF</sequence>
<dbReference type="Proteomes" id="UP001056980">
    <property type="component" value="Chromosome"/>
</dbReference>
<dbReference type="KEGG" id="btay:LAJ60_07755"/>
<dbReference type="GO" id="GO:0015668">
    <property type="term" value="F:type III site-specific deoxyribonuclease activity"/>
    <property type="evidence" value="ECO:0007669"/>
    <property type="project" value="InterPro"/>
</dbReference>
<dbReference type="AlphaFoldDB" id="A0A9Q9DLW0"/>
<proteinExistence type="predicted"/>
<evidence type="ECO:0000313" key="2">
    <source>
        <dbReference type="EMBL" id="USP02740.1"/>
    </source>
</evidence>
<name>A0A9Q9DLW0_BARTA</name>
<gene>
    <name evidence="2" type="ORF">LAJ60_07755</name>
</gene>
<accession>A0A9Q9DLW0</accession>
<dbReference type="RefSeq" id="WP_342039310.1">
    <property type="nucleotide sequence ID" value="NZ_MUYW01000049.1"/>
</dbReference>
<dbReference type="Pfam" id="PF19778">
    <property type="entry name" value="RE_endonuc"/>
    <property type="match status" value="1"/>
</dbReference>
<organism evidence="2 3">
    <name type="scientific">Bartonella taylorii</name>
    <dbReference type="NCBI Taxonomy" id="33046"/>
    <lineage>
        <taxon>Bacteria</taxon>
        <taxon>Pseudomonadati</taxon>
        <taxon>Pseudomonadota</taxon>
        <taxon>Alphaproteobacteria</taxon>
        <taxon>Hyphomicrobiales</taxon>
        <taxon>Bartonellaceae</taxon>
        <taxon>Bartonella</taxon>
    </lineage>
</organism>
<feature type="domain" description="Type III restriction enzyme C-terminal endonuclease" evidence="1">
    <location>
        <begin position="4"/>
        <end position="35"/>
    </location>
</feature>
<dbReference type="EMBL" id="CP083444">
    <property type="protein sequence ID" value="USP02740.1"/>
    <property type="molecule type" value="Genomic_DNA"/>
</dbReference>
<dbReference type="InterPro" id="IPR045572">
    <property type="entry name" value="RE_endonuc_C"/>
</dbReference>
<evidence type="ECO:0000259" key="1">
    <source>
        <dbReference type="Pfam" id="PF19778"/>
    </source>
</evidence>
<evidence type="ECO:0000313" key="3">
    <source>
        <dbReference type="Proteomes" id="UP001056980"/>
    </source>
</evidence>
<reference evidence="2" key="1">
    <citation type="journal article" date="2022" name="Proc. Natl. Acad. Sci. U.S.A.">
        <title>Identification of the Bartonella autotransporter CFA as a protective antigen and hypervariable target of neutralizing antibodies in mice.</title>
        <authorList>
            <person name="Siewert L.K."/>
            <person name="Korotaev A."/>
            <person name="Sedzicki J."/>
            <person name="Fromm K."/>
            <person name="Pinschewer D.D."/>
            <person name="Dehio C."/>
        </authorList>
    </citation>
    <scope>NUCLEOTIDE SEQUENCE</scope>
    <source>
        <strain evidence="2">IBS296</strain>
    </source>
</reference>